<gene>
    <name evidence="4" type="ordered locus">Tola_1317</name>
</gene>
<sequence>MDKITKYSLYSVGAVVALIAGGAVYVTATFDANSLKPRLESLVKAEKQRTLKFNGPLSLSLFPKPGITVSDVSLSERNSDTQFAHITDARLVMQFWPLLSKKIVIDEVDVQGATINLLRNKTGQYNFADLMENGKKSAIKETIPEIATDSETTTGASPATGFRLSQFNIAKSSIKYVDQQSGQQLMLSDLSLFGDGITVAGAEHIDFSSRLQSPSPALDLRINTKLDRLNFDQKTGQLLLDGLHNVVDGKADKDALKLTLTAPKLFIKDNAATADTMVISALLSGAARKVDANFKLDGVSGDSQQFKARALKLDLTANQGDQAVKMAVNSPVNFKLATQTLNLAQLAIRGDVTSGEMKAVPVDLSGKLNADLKAQQVNTVMKGSLDHNTLDFSADIKGFKNPFIRFDVKAQSLDLNRYMTAGKSADGSSNKTDAGAGTGDTGTKAPATKVDLSGLNALNMDGQLSLGQLKYAAVNARDVRLAVKAQKGLLSVPTLSLKAFGGAIAASGTATTTASPRFTVKPDITGVDIYALLKQFAGFEKIEGKATVNGSLAMQGGDTTALKNSLTGNLNTRVDDGAWRGINIAKTIREAKAAISGLKGGEQSVTTSNVEKTDFTELTASILFNQGVATNKDLAMKSPLLRVSGEGDVNLKTDKINYLLKAVLVDTSKGQMGKDRDQLHGVTVPIRIKGSTSAPKYSLDLTAAIKENAGAELEAKKQEVKQKLEEKKQEAQQKLEQKAGDALSEGLKKLF</sequence>
<reference evidence="4 5" key="2">
    <citation type="journal article" date="2011" name="Stand. Genomic Sci.">
        <title>Complete genome sequence of Tolumonas auensis type strain (TA 4).</title>
        <authorList>
            <person name="Chertkov O."/>
            <person name="Copeland A."/>
            <person name="Lucas S."/>
            <person name="Lapidus A."/>
            <person name="Berry K.W."/>
            <person name="Detter J.C."/>
            <person name="Del Rio T.G."/>
            <person name="Hammon N."/>
            <person name="Dalin E."/>
            <person name="Tice H."/>
            <person name="Pitluck S."/>
            <person name="Richardson P."/>
            <person name="Bruce D."/>
            <person name="Goodwin L."/>
            <person name="Han C."/>
            <person name="Tapia R."/>
            <person name="Saunders E."/>
            <person name="Schmutz J."/>
            <person name="Brettin T."/>
            <person name="Larimer F."/>
            <person name="Land M."/>
            <person name="Hauser L."/>
            <person name="Spring S."/>
            <person name="Rohde M."/>
            <person name="Kyrpides N.C."/>
            <person name="Ivanova N."/>
            <person name="Goker M."/>
            <person name="Beller H.R."/>
            <person name="Klenk H.P."/>
            <person name="Woyke T."/>
        </authorList>
    </citation>
    <scope>NUCLEOTIDE SEQUENCE [LARGE SCALE GENOMIC DNA]</scope>
    <source>
        <strain evidence="5">DSM 9187 / TA4</strain>
    </source>
</reference>
<accession>C4LEB3</accession>
<dbReference type="HOGENOM" id="CLU_012870_0_0_6"/>
<dbReference type="Pfam" id="PF05170">
    <property type="entry name" value="AsmA"/>
    <property type="match status" value="1"/>
</dbReference>
<dbReference type="OrthoDB" id="9766390at2"/>
<feature type="transmembrane region" description="Helical" evidence="2">
    <location>
        <begin position="7"/>
        <end position="28"/>
    </location>
</feature>
<dbReference type="InterPro" id="IPR007844">
    <property type="entry name" value="AsmA"/>
</dbReference>
<dbReference type="GO" id="GO:0090313">
    <property type="term" value="P:regulation of protein targeting to membrane"/>
    <property type="evidence" value="ECO:0007669"/>
    <property type="project" value="TreeGrafter"/>
</dbReference>
<evidence type="ECO:0000313" key="4">
    <source>
        <dbReference type="EMBL" id="ACQ92934.1"/>
    </source>
</evidence>
<name>C4LEB3_TOLAT</name>
<dbReference type="EMBL" id="CP001616">
    <property type="protein sequence ID" value="ACQ92934.1"/>
    <property type="molecule type" value="Genomic_DNA"/>
</dbReference>
<keyword evidence="5" id="KW-1185">Reference proteome</keyword>
<evidence type="ECO:0000256" key="1">
    <source>
        <dbReference type="SAM" id="MobiDB-lite"/>
    </source>
</evidence>
<evidence type="ECO:0000256" key="2">
    <source>
        <dbReference type="SAM" id="Phobius"/>
    </source>
</evidence>
<dbReference type="AlphaFoldDB" id="C4LEB3"/>
<feature type="compositionally biased region" description="Low complexity" evidence="1">
    <location>
        <begin position="431"/>
        <end position="443"/>
    </location>
</feature>
<keyword evidence="2" id="KW-0472">Membrane</keyword>
<dbReference type="eggNOG" id="COG2982">
    <property type="taxonomic scope" value="Bacteria"/>
</dbReference>
<evidence type="ECO:0000313" key="5">
    <source>
        <dbReference type="Proteomes" id="UP000009073"/>
    </source>
</evidence>
<dbReference type="GO" id="GO:0005886">
    <property type="term" value="C:plasma membrane"/>
    <property type="evidence" value="ECO:0007669"/>
    <property type="project" value="TreeGrafter"/>
</dbReference>
<feature type="region of interest" description="Disordered" evidence="1">
    <location>
        <begin position="421"/>
        <end position="443"/>
    </location>
</feature>
<keyword evidence="2" id="KW-1133">Transmembrane helix</keyword>
<evidence type="ECO:0000259" key="3">
    <source>
        <dbReference type="Pfam" id="PF05170"/>
    </source>
</evidence>
<organism evidence="4 5">
    <name type="scientific">Tolumonas auensis (strain DSM 9187 / NBRC 110442 / TA 4)</name>
    <dbReference type="NCBI Taxonomy" id="595494"/>
    <lineage>
        <taxon>Bacteria</taxon>
        <taxon>Pseudomonadati</taxon>
        <taxon>Pseudomonadota</taxon>
        <taxon>Gammaproteobacteria</taxon>
        <taxon>Aeromonadales</taxon>
        <taxon>Aeromonadaceae</taxon>
        <taxon>Tolumonas</taxon>
    </lineage>
</organism>
<dbReference type="STRING" id="595494.Tola_1317"/>
<reference evidence="5" key="1">
    <citation type="submission" date="2009-05" db="EMBL/GenBank/DDBJ databases">
        <title>Complete sequence of Tolumonas auensis DSM 9187.</title>
        <authorList>
            <consortium name="US DOE Joint Genome Institute"/>
            <person name="Lucas S."/>
            <person name="Copeland A."/>
            <person name="Lapidus A."/>
            <person name="Glavina del Rio T."/>
            <person name="Tice H."/>
            <person name="Bruce D."/>
            <person name="Goodwin L."/>
            <person name="Pitluck S."/>
            <person name="Chertkov O."/>
            <person name="Brettin T."/>
            <person name="Detter J.C."/>
            <person name="Han C."/>
            <person name="Larimer F."/>
            <person name="Land M."/>
            <person name="Hauser L."/>
            <person name="Kyrpides N."/>
            <person name="Mikhailova N."/>
            <person name="Spring S."/>
            <person name="Beller H."/>
        </authorList>
    </citation>
    <scope>NUCLEOTIDE SEQUENCE [LARGE SCALE GENOMIC DNA]</scope>
    <source>
        <strain evidence="5">DSM 9187 / TA4</strain>
    </source>
</reference>
<keyword evidence="2" id="KW-0812">Transmembrane</keyword>
<proteinExistence type="predicted"/>
<feature type="compositionally biased region" description="Basic and acidic residues" evidence="1">
    <location>
        <begin position="723"/>
        <end position="739"/>
    </location>
</feature>
<dbReference type="KEGG" id="tau:Tola_1317"/>
<dbReference type="PANTHER" id="PTHR30441">
    <property type="entry name" value="DUF748 DOMAIN-CONTAINING PROTEIN"/>
    <property type="match status" value="1"/>
</dbReference>
<dbReference type="PANTHER" id="PTHR30441:SF4">
    <property type="entry name" value="PROTEIN ASMA"/>
    <property type="match status" value="1"/>
</dbReference>
<dbReference type="RefSeq" id="WP_012729533.1">
    <property type="nucleotide sequence ID" value="NC_012691.1"/>
</dbReference>
<dbReference type="Proteomes" id="UP000009073">
    <property type="component" value="Chromosome"/>
</dbReference>
<protein>
    <submittedName>
        <fullName evidence="4">AsmA family protein</fullName>
    </submittedName>
</protein>
<feature type="domain" description="AsmA" evidence="3">
    <location>
        <begin position="1"/>
        <end position="634"/>
    </location>
</feature>
<dbReference type="InterPro" id="IPR052894">
    <property type="entry name" value="AsmA-related"/>
</dbReference>
<feature type="region of interest" description="Disordered" evidence="1">
    <location>
        <begin position="723"/>
        <end position="751"/>
    </location>
</feature>